<protein>
    <submittedName>
        <fullName evidence="2">GNAT family N-acetyltransferase</fullName>
    </submittedName>
</protein>
<keyword evidence="3" id="KW-1185">Reference proteome</keyword>
<dbReference type="EMBL" id="BAAACP010000008">
    <property type="protein sequence ID" value="GAA0864118.1"/>
    <property type="molecule type" value="Genomic_DNA"/>
</dbReference>
<dbReference type="Gene3D" id="3.40.630.30">
    <property type="match status" value="1"/>
</dbReference>
<dbReference type="InterPro" id="IPR016181">
    <property type="entry name" value="Acyl_CoA_acyltransferase"/>
</dbReference>
<dbReference type="InterPro" id="IPR000182">
    <property type="entry name" value="GNAT_dom"/>
</dbReference>
<dbReference type="InterPro" id="IPR051531">
    <property type="entry name" value="N-acetyltransferase"/>
</dbReference>
<comment type="caution">
    <text evidence="2">The sequence shown here is derived from an EMBL/GenBank/DDBJ whole genome shotgun (WGS) entry which is preliminary data.</text>
</comment>
<feature type="domain" description="N-acetyltransferase" evidence="1">
    <location>
        <begin position="11"/>
        <end position="168"/>
    </location>
</feature>
<dbReference type="SUPFAM" id="SSF55729">
    <property type="entry name" value="Acyl-CoA N-acyltransferases (Nat)"/>
    <property type="match status" value="1"/>
</dbReference>
<evidence type="ECO:0000313" key="3">
    <source>
        <dbReference type="Proteomes" id="UP001400965"/>
    </source>
</evidence>
<accession>A0ABP3XF95</accession>
<gene>
    <name evidence="2" type="ORF">GCM10008917_16330</name>
</gene>
<name>A0ABP3XF95_9FIRM</name>
<dbReference type="PANTHER" id="PTHR43792:SF1">
    <property type="entry name" value="N-ACETYLTRANSFERASE DOMAIN-CONTAINING PROTEIN"/>
    <property type="match status" value="1"/>
</dbReference>
<proteinExistence type="predicted"/>
<dbReference type="RefSeq" id="WP_346044758.1">
    <property type="nucleotide sequence ID" value="NZ_BAAACP010000008.1"/>
</dbReference>
<organism evidence="2 3">
    <name type="scientific">Paraclostridium tenue</name>
    <dbReference type="NCBI Taxonomy" id="1737"/>
    <lineage>
        <taxon>Bacteria</taxon>
        <taxon>Bacillati</taxon>
        <taxon>Bacillota</taxon>
        <taxon>Clostridia</taxon>
        <taxon>Peptostreptococcales</taxon>
        <taxon>Peptostreptococcaceae</taxon>
        <taxon>Paraclostridium</taxon>
    </lineage>
</organism>
<sequence length="183" mass="21458">MKDIIIETDRLILRKISENDYREIANILQDIEVMYAWEKSFSDEEVRNWINENLKRYDNEGYSYFLALNKNDNKVIGVMGPLIEYINDDSFIGVAYILNKNSWGYGYATEGIKACIDYAFSNLNANKVIAQIRPSNINSCNVANRLNMKIQDSYIKIYDNKKMKHLIYCIDKNEYLKLKSSNF</sequence>
<dbReference type="Pfam" id="PF13302">
    <property type="entry name" value="Acetyltransf_3"/>
    <property type="match status" value="1"/>
</dbReference>
<reference evidence="3" key="1">
    <citation type="journal article" date="2019" name="Int. J. Syst. Evol. Microbiol.">
        <title>The Global Catalogue of Microorganisms (GCM) 10K type strain sequencing project: providing services to taxonomists for standard genome sequencing and annotation.</title>
        <authorList>
            <consortium name="The Broad Institute Genomics Platform"/>
            <consortium name="The Broad Institute Genome Sequencing Center for Infectious Disease"/>
            <person name="Wu L."/>
            <person name="Ma J."/>
        </authorList>
    </citation>
    <scope>NUCLEOTIDE SEQUENCE [LARGE SCALE GENOMIC DNA]</scope>
    <source>
        <strain evidence="3">JCM 6486</strain>
    </source>
</reference>
<dbReference type="PROSITE" id="PS51186">
    <property type="entry name" value="GNAT"/>
    <property type="match status" value="1"/>
</dbReference>
<dbReference type="Proteomes" id="UP001400965">
    <property type="component" value="Unassembled WGS sequence"/>
</dbReference>
<evidence type="ECO:0000259" key="1">
    <source>
        <dbReference type="PROSITE" id="PS51186"/>
    </source>
</evidence>
<dbReference type="PANTHER" id="PTHR43792">
    <property type="entry name" value="GNAT FAMILY, PUTATIVE (AFU_ORTHOLOGUE AFUA_3G00765)-RELATED-RELATED"/>
    <property type="match status" value="1"/>
</dbReference>
<evidence type="ECO:0000313" key="2">
    <source>
        <dbReference type="EMBL" id="GAA0864118.1"/>
    </source>
</evidence>